<dbReference type="GO" id="GO:0005524">
    <property type="term" value="F:ATP binding"/>
    <property type="evidence" value="ECO:0007669"/>
    <property type="project" value="UniProtKB-KW"/>
</dbReference>
<dbReference type="PANTHER" id="PTHR12169">
    <property type="entry name" value="ATPASE N2B"/>
    <property type="match status" value="1"/>
</dbReference>
<evidence type="ECO:0000256" key="1">
    <source>
        <dbReference type="ARBA" id="ARBA00010322"/>
    </source>
</evidence>
<accession>A0A420HKK6</accession>
<evidence type="ECO:0000259" key="5">
    <source>
        <dbReference type="SMART" id="SM00382"/>
    </source>
</evidence>
<comment type="similarity">
    <text evidence="1">Belongs to the AFG1 ATPase family.</text>
</comment>
<name>A0A420HKK6_9PEZI</name>
<dbReference type="EMBL" id="MCFK01007076">
    <property type="protein sequence ID" value="RKF57971.1"/>
    <property type="molecule type" value="Genomic_DNA"/>
</dbReference>
<keyword evidence="3" id="KW-0067">ATP-binding</keyword>
<dbReference type="InterPro" id="IPR027417">
    <property type="entry name" value="P-loop_NTPase"/>
</dbReference>
<protein>
    <submittedName>
        <fullName evidence="6">Putative ATPase N2B</fullName>
    </submittedName>
</protein>
<proteinExistence type="inferred from homology"/>
<evidence type="ECO:0000313" key="6">
    <source>
        <dbReference type="EMBL" id="RKF57971.1"/>
    </source>
</evidence>
<dbReference type="InterPro" id="IPR003593">
    <property type="entry name" value="AAA+_ATPase"/>
</dbReference>
<evidence type="ECO:0000313" key="7">
    <source>
        <dbReference type="Proteomes" id="UP000286134"/>
    </source>
</evidence>
<keyword evidence="7" id="KW-1185">Reference proteome</keyword>
<evidence type="ECO:0000256" key="4">
    <source>
        <dbReference type="SAM" id="MobiDB-lite"/>
    </source>
</evidence>
<feature type="region of interest" description="Disordered" evidence="4">
    <location>
        <begin position="614"/>
        <end position="666"/>
    </location>
</feature>
<dbReference type="InterPro" id="IPR005654">
    <property type="entry name" value="ATPase_AFG1-like"/>
</dbReference>
<comment type="caution">
    <text evidence="6">The sequence shown here is derived from an EMBL/GenBank/DDBJ whole genome shotgun (WGS) entry which is preliminary data.</text>
</comment>
<keyword evidence="2" id="KW-0547">Nucleotide-binding</keyword>
<feature type="compositionally biased region" description="Polar residues" evidence="4">
    <location>
        <begin position="646"/>
        <end position="666"/>
    </location>
</feature>
<dbReference type="CDD" id="cd00009">
    <property type="entry name" value="AAA"/>
    <property type="match status" value="1"/>
</dbReference>
<dbReference type="Proteomes" id="UP000286134">
    <property type="component" value="Unassembled WGS sequence"/>
</dbReference>
<dbReference type="GO" id="GO:0016887">
    <property type="term" value="F:ATP hydrolysis activity"/>
    <property type="evidence" value="ECO:0007669"/>
    <property type="project" value="InterPro"/>
</dbReference>
<dbReference type="SMART" id="SM00382">
    <property type="entry name" value="AAA"/>
    <property type="match status" value="1"/>
</dbReference>
<gene>
    <name evidence="6" type="ORF">OnM2_070006</name>
</gene>
<dbReference type="Gene3D" id="3.40.50.300">
    <property type="entry name" value="P-loop containing nucleotide triphosphate hydrolases"/>
    <property type="match status" value="1"/>
</dbReference>
<dbReference type="Pfam" id="PF03969">
    <property type="entry name" value="AFG1_ATPase"/>
    <property type="match status" value="2"/>
</dbReference>
<dbReference type="OrthoDB" id="548867at2759"/>
<dbReference type="AlphaFoldDB" id="A0A420HKK6"/>
<sequence length="666" mass="75909">MPATISTSSVPVLTNPLNLYRSLLSTKYIDPDPSQHRLAIHLQKVYLRLIDYSPRLDFGNRLKTISQICEKPYSKDDGKQLAVPSHPIWRNPIFSHLFSRKAQSNSLALTRVLTDYEEAINLQSPQGLLVHGEVGSGKSMLVDLLADGLPNRKKKKWHFNAFMLETLAKLEQLRRSRSQENYKNDNSEHSLLWLAKDMIDKSPILFLDEFQLPDRATSKIISQLLTVFFQLGGVLIATSNRMPDELLKSSGVDFITPPINRPMNGLLGLGRESQASTYRINNEYAGFVEVLKARCEIWNMEGQRDWRRREAEELVHKASKTVVNANENIGCHTQSSTSLNSRSDTIKDSSSILPQNFFLKSSISEVDWQSVLKATLLCDSHPPDIWRPETLTVYARDVIVARQSKGITYWKFAELCEGPLGPADYITLASKYHTFILDEIPIMTLVQKNEARRLITLLDALYEARCKLIVRAEVGPDSLFFPELSTPLQSSIIVAEKNIRPTIEDDRDSVYSETISEIYQDKTLNFRPNISPYTEDSQPDPYRSKIASDIEKIQSKHQVDFTKTSSFTGEDEHFAYKRARSRLWEMCGAKWHSRSNSDWWRPLPIEARTWEYSATSRPNNRRQKPSSTNDIKMGGSQELDKPAGLQGQSFEQKESPINISCQCTSK</sequence>
<organism evidence="6 7">
    <name type="scientific">Erysiphe neolycopersici</name>
    <dbReference type="NCBI Taxonomy" id="212602"/>
    <lineage>
        <taxon>Eukaryota</taxon>
        <taxon>Fungi</taxon>
        <taxon>Dikarya</taxon>
        <taxon>Ascomycota</taxon>
        <taxon>Pezizomycotina</taxon>
        <taxon>Leotiomycetes</taxon>
        <taxon>Erysiphales</taxon>
        <taxon>Erysiphaceae</taxon>
        <taxon>Erysiphe</taxon>
    </lineage>
</organism>
<evidence type="ECO:0000256" key="3">
    <source>
        <dbReference type="ARBA" id="ARBA00022840"/>
    </source>
</evidence>
<dbReference type="SUPFAM" id="SSF52540">
    <property type="entry name" value="P-loop containing nucleoside triphosphate hydrolases"/>
    <property type="match status" value="1"/>
</dbReference>
<feature type="domain" description="AAA+ ATPase" evidence="5">
    <location>
        <begin position="124"/>
        <end position="273"/>
    </location>
</feature>
<dbReference type="PANTHER" id="PTHR12169:SF2">
    <property type="entry name" value="AFG1P"/>
    <property type="match status" value="1"/>
</dbReference>
<evidence type="ECO:0000256" key="2">
    <source>
        <dbReference type="ARBA" id="ARBA00022741"/>
    </source>
</evidence>
<reference evidence="6 7" key="1">
    <citation type="journal article" date="2018" name="BMC Genomics">
        <title>Comparative genome analyses reveal sequence features reflecting distinct modes of host-adaptation between dicot and monocot powdery mildew.</title>
        <authorList>
            <person name="Wu Y."/>
            <person name="Ma X."/>
            <person name="Pan Z."/>
            <person name="Kale S.D."/>
            <person name="Song Y."/>
            <person name="King H."/>
            <person name="Zhang Q."/>
            <person name="Presley C."/>
            <person name="Deng X."/>
            <person name="Wei C.I."/>
            <person name="Xiao S."/>
        </authorList>
    </citation>
    <scope>NUCLEOTIDE SEQUENCE [LARGE SCALE GENOMIC DNA]</scope>
    <source>
        <strain evidence="6">UMSG2</strain>
    </source>
</reference>
<dbReference type="GO" id="GO:0005739">
    <property type="term" value="C:mitochondrion"/>
    <property type="evidence" value="ECO:0007669"/>
    <property type="project" value="TreeGrafter"/>
</dbReference>